<dbReference type="PANTHER" id="PTHR43798:SF5">
    <property type="entry name" value="MONOACYLGLYCEROL LIPASE ABHD6"/>
    <property type="match status" value="1"/>
</dbReference>
<dbReference type="EMBL" id="JBHSPH010000003">
    <property type="protein sequence ID" value="MFC5862957.1"/>
    <property type="molecule type" value="Genomic_DNA"/>
</dbReference>
<evidence type="ECO:0000256" key="1">
    <source>
        <dbReference type="SAM" id="SignalP"/>
    </source>
</evidence>
<keyword evidence="4" id="KW-1185">Reference proteome</keyword>
<keyword evidence="3" id="KW-0378">Hydrolase</keyword>
<dbReference type="Gene3D" id="3.40.50.1820">
    <property type="entry name" value="alpha/beta hydrolase"/>
    <property type="match status" value="1"/>
</dbReference>
<name>A0ABW1EF54_9BACT</name>
<comment type="caution">
    <text evidence="3">The sequence shown here is derived from an EMBL/GenBank/DDBJ whole genome shotgun (WGS) entry which is preliminary data.</text>
</comment>
<sequence>MLRLCVLFVMLAGAGFAGAQTTVSFPTSDGGVVYADLYGNGERAVVLAHGGQFNKESWAAQAKRLKAAGFRVLAIDFRGYGKSHGPGDTDVMSAPLKLDVLAAVRYLRASGAKHISAVGGSLGGWAVGDASIASQPGEIERVVMLGAAPEEPAEKLHSATLWIVARQDADGDKELRLPGIQKQFGKAPEPKRLIVLEGSAHAQFLFQTDQGERVMQEILSFLTANDPASGTRDRQ</sequence>
<feature type="chain" id="PRO_5045417904" evidence="1">
    <location>
        <begin position="20"/>
        <end position="235"/>
    </location>
</feature>
<dbReference type="Proteomes" id="UP001596091">
    <property type="component" value="Unassembled WGS sequence"/>
</dbReference>
<dbReference type="GO" id="GO:0016787">
    <property type="term" value="F:hydrolase activity"/>
    <property type="evidence" value="ECO:0007669"/>
    <property type="project" value="UniProtKB-KW"/>
</dbReference>
<feature type="domain" description="AB hydrolase-1" evidence="2">
    <location>
        <begin position="44"/>
        <end position="171"/>
    </location>
</feature>
<dbReference type="InterPro" id="IPR050266">
    <property type="entry name" value="AB_hydrolase_sf"/>
</dbReference>
<dbReference type="PANTHER" id="PTHR43798">
    <property type="entry name" value="MONOACYLGLYCEROL LIPASE"/>
    <property type="match status" value="1"/>
</dbReference>
<evidence type="ECO:0000313" key="4">
    <source>
        <dbReference type="Proteomes" id="UP001596091"/>
    </source>
</evidence>
<accession>A0ABW1EF54</accession>
<dbReference type="InterPro" id="IPR000073">
    <property type="entry name" value="AB_hydrolase_1"/>
</dbReference>
<dbReference type="RefSeq" id="WP_263339148.1">
    <property type="nucleotide sequence ID" value="NZ_JAGSYH010000005.1"/>
</dbReference>
<reference evidence="4" key="1">
    <citation type="journal article" date="2019" name="Int. J. Syst. Evol. Microbiol.">
        <title>The Global Catalogue of Microorganisms (GCM) 10K type strain sequencing project: providing services to taxonomists for standard genome sequencing and annotation.</title>
        <authorList>
            <consortium name="The Broad Institute Genomics Platform"/>
            <consortium name="The Broad Institute Genome Sequencing Center for Infectious Disease"/>
            <person name="Wu L."/>
            <person name="Ma J."/>
        </authorList>
    </citation>
    <scope>NUCLEOTIDE SEQUENCE [LARGE SCALE GENOMIC DNA]</scope>
    <source>
        <strain evidence="4">JCM 4087</strain>
    </source>
</reference>
<dbReference type="SUPFAM" id="SSF53474">
    <property type="entry name" value="alpha/beta-Hydrolases"/>
    <property type="match status" value="1"/>
</dbReference>
<gene>
    <name evidence="3" type="ORF">ACFPT7_11690</name>
</gene>
<feature type="signal peptide" evidence="1">
    <location>
        <begin position="1"/>
        <end position="19"/>
    </location>
</feature>
<organism evidence="3 4">
    <name type="scientific">Acidicapsa dinghuensis</name>
    <dbReference type="NCBI Taxonomy" id="2218256"/>
    <lineage>
        <taxon>Bacteria</taxon>
        <taxon>Pseudomonadati</taxon>
        <taxon>Acidobacteriota</taxon>
        <taxon>Terriglobia</taxon>
        <taxon>Terriglobales</taxon>
        <taxon>Acidobacteriaceae</taxon>
        <taxon>Acidicapsa</taxon>
    </lineage>
</organism>
<proteinExistence type="predicted"/>
<evidence type="ECO:0000259" key="2">
    <source>
        <dbReference type="Pfam" id="PF00561"/>
    </source>
</evidence>
<dbReference type="Pfam" id="PF00561">
    <property type="entry name" value="Abhydrolase_1"/>
    <property type="match status" value="1"/>
</dbReference>
<dbReference type="InterPro" id="IPR029058">
    <property type="entry name" value="AB_hydrolase_fold"/>
</dbReference>
<protein>
    <submittedName>
        <fullName evidence="3">Alpha/beta hydrolase</fullName>
    </submittedName>
</protein>
<evidence type="ECO:0000313" key="3">
    <source>
        <dbReference type="EMBL" id="MFC5862957.1"/>
    </source>
</evidence>
<keyword evidence="1" id="KW-0732">Signal</keyword>